<reference evidence="1" key="1">
    <citation type="submission" date="2021-04" db="EMBL/GenBank/DDBJ databases">
        <title>First draft genome resource for Brassicaceae pathogens Fusarium oxysporum f. sp. raphani and Fusarium oxysporum f. sp. rapae.</title>
        <authorList>
            <person name="Asai S."/>
        </authorList>
    </citation>
    <scope>NUCLEOTIDE SEQUENCE</scope>
    <source>
        <strain evidence="1">Tf1208</strain>
    </source>
</reference>
<dbReference type="PANTHER" id="PTHR38166">
    <property type="entry name" value="C2H2-TYPE DOMAIN-CONTAINING PROTEIN-RELATED"/>
    <property type="match status" value="1"/>
</dbReference>
<dbReference type="PANTHER" id="PTHR38166:SF1">
    <property type="entry name" value="C2H2-TYPE DOMAIN-CONTAINING PROTEIN"/>
    <property type="match status" value="1"/>
</dbReference>
<name>A0A8J5NVK6_FUSOX</name>
<dbReference type="Proteomes" id="UP000694050">
    <property type="component" value="Unassembled WGS sequence"/>
</dbReference>
<protein>
    <recommendedName>
        <fullName evidence="3">C2H2-type domain-containing protein</fullName>
    </recommendedName>
</protein>
<organism evidence="1 2">
    <name type="scientific">Fusarium oxysporum f. sp. rapae</name>
    <dbReference type="NCBI Taxonomy" id="485398"/>
    <lineage>
        <taxon>Eukaryota</taxon>
        <taxon>Fungi</taxon>
        <taxon>Dikarya</taxon>
        <taxon>Ascomycota</taxon>
        <taxon>Pezizomycotina</taxon>
        <taxon>Sordariomycetes</taxon>
        <taxon>Hypocreomycetidae</taxon>
        <taxon>Hypocreales</taxon>
        <taxon>Nectriaceae</taxon>
        <taxon>Fusarium</taxon>
        <taxon>Fusarium oxysporum species complex</taxon>
    </lineage>
</organism>
<sequence length="192" mass="22767">MFACPYFKHNPSKYVQRKWKSCAYPGYGTIHRLKGHIYRKHMLPDYQCKRYYVNVKSFKQLEELSNQMEACTPIPRKHDGLSQAQVKRMRIKKDTRKKTEEDKWNDTYAIALPHDQNTPSPYLRDSDEDTSVRKVNLLQEYSRFLERELPQLVGRDLSTIGCSMPDTIRVEIERRVEAFITRLQASFLDQAM</sequence>
<evidence type="ECO:0000313" key="2">
    <source>
        <dbReference type="Proteomes" id="UP000694050"/>
    </source>
</evidence>
<proteinExistence type="predicted"/>
<dbReference type="AlphaFoldDB" id="A0A8J5NVK6"/>
<dbReference type="EMBL" id="JAELUQ010000009">
    <property type="protein sequence ID" value="KAG7408240.1"/>
    <property type="molecule type" value="Genomic_DNA"/>
</dbReference>
<evidence type="ECO:0008006" key="3">
    <source>
        <dbReference type="Google" id="ProtNLM"/>
    </source>
</evidence>
<accession>A0A8J5NVK6</accession>
<comment type="caution">
    <text evidence="1">The sequence shown here is derived from an EMBL/GenBank/DDBJ whole genome shotgun (WGS) entry which is preliminary data.</text>
</comment>
<gene>
    <name evidence="1" type="ORF">Forpe1208_v012202</name>
</gene>
<evidence type="ECO:0000313" key="1">
    <source>
        <dbReference type="EMBL" id="KAG7408240.1"/>
    </source>
</evidence>